<accession>A0A8K0CTG3</accession>
<comment type="caution">
    <text evidence="2">The sequence shown here is derived from an EMBL/GenBank/DDBJ whole genome shotgun (WGS) entry which is preliminary data.</text>
</comment>
<dbReference type="AlphaFoldDB" id="A0A8K0CTG3"/>
<dbReference type="EMBL" id="VTPC01059425">
    <property type="protein sequence ID" value="KAF2890017.1"/>
    <property type="molecule type" value="Genomic_DNA"/>
</dbReference>
<name>A0A8K0CTG3_IGNLU</name>
<evidence type="ECO:0000313" key="2">
    <source>
        <dbReference type="EMBL" id="KAF2890017.1"/>
    </source>
</evidence>
<reference evidence="2" key="1">
    <citation type="submission" date="2019-08" db="EMBL/GenBank/DDBJ databases">
        <title>The genome of the North American firefly Photinus pyralis.</title>
        <authorList>
            <consortium name="Photinus pyralis genome working group"/>
            <person name="Fallon T.R."/>
            <person name="Sander Lower S.E."/>
            <person name="Weng J.-K."/>
        </authorList>
    </citation>
    <scope>NUCLEOTIDE SEQUENCE</scope>
    <source>
        <strain evidence="2">TRF0915ILg1</strain>
        <tissue evidence="2">Whole body</tissue>
    </source>
</reference>
<sequence>MSLITKFSGRKGINYNTGESYQIKCIGTPLAYNLGPSWHLALMNKSHLNKFCERRTITITKDRIAKKARRQQPQNTDLHYGPNAQAALSDLPEEEFKSNMAKKLVESGNSDEIERQTIGQHVNSLWLNA</sequence>
<organism evidence="2 3">
    <name type="scientific">Ignelater luminosus</name>
    <name type="common">Cucubano</name>
    <name type="synonym">Pyrophorus luminosus</name>
    <dbReference type="NCBI Taxonomy" id="2038154"/>
    <lineage>
        <taxon>Eukaryota</taxon>
        <taxon>Metazoa</taxon>
        <taxon>Ecdysozoa</taxon>
        <taxon>Arthropoda</taxon>
        <taxon>Hexapoda</taxon>
        <taxon>Insecta</taxon>
        <taxon>Pterygota</taxon>
        <taxon>Neoptera</taxon>
        <taxon>Endopterygota</taxon>
        <taxon>Coleoptera</taxon>
        <taxon>Polyphaga</taxon>
        <taxon>Elateriformia</taxon>
        <taxon>Elateroidea</taxon>
        <taxon>Elateridae</taxon>
        <taxon>Agrypninae</taxon>
        <taxon>Pyrophorini</taxon>
        <taxon>Ignelater</taxon>
    </lineage>
</organism>
<protein>
    <submittedName>
        <fullName evidence="2">Uncharacterized protein</fullName>
    </submittedName>
</protein>
<evidence type="ECO:0000256" key="1">
    <source>
        <dbReference type="SAM" id="MobiDB-lite"/>
    </source>
</evidence>
<dbReference type="Proteomes" id="UP000801492">
    <property type="component" value="Unassembled WGS sequence"/>
</dbReference>
<keyword evidence="3" id="KW-1185">Reference proteome</keyword>
<dbReference type="OrthoDB" id="6779242at2759"/>
<feature type="region of interest" description="Disordered" evidence="1">
    <location>
        <begin position="64"/>
        <end position="84"/>
    </location>
</feature>
<gene>
    <name evidence="2" type="ORF">ILUMI_16155</name>
</gene>
<proteinExistence type="predicted"/>
<evidence type="ECO:0000313" key="3">
    <source>
        <dbReference type="Proteomes" id="UP000801492"/>
    </source>
</evidence>